<dbReference type="PANTHER" id="PTHR13312">
    <property type="entry name" value="HIV-INDUCED PROTEIN-7-LIKE PROTEASE"/>
    <property type="match status" value="1"/>
</dbReference>
<organism evidence="13 14">
    <name type="scientific">Wickerhamomyces anomalus (strain ATCC 58044 / CBS 1984 / NCYC 433 / NRRL Y-366-8)</name>
    <name type="common">Yeast</name>
    <name type="synonym">Hansenula anomala</name>
    <dbReference type="NCBI Taxonomy" id="683960"/>
    <lineage>
        <taxon>Eukaryota</taxon>
        <taxon>Fungi</taxon>
        <taxon>Dikarya</taxon>
        <taxon>Ascomycota</taxon>
        <taxon>Saccharomycotina</taxon>
        <taxon>Saccharomycetes</taxon>
        <taxon>Phaffomycetales</taxon>
        <taxon>Wickerhamomycetaceae</taxon>
        <taxon>Wickerhamomyces</taxon>
    </lineage>
</organism>
<evidence type="ECO:0000256" key="4">
    <source>
        <dbReference type="ARBA" id="ARBA00022771"/>
    </source>
</evidence>
<evidence type="ECO:0000256" key="3">
    <source>
        <dbReference type="ARBA" id="ARBA00022723"/>
    </source>
</evidence>
<evidence type="ECO:0000259" key="10">
    <source>
        <dbReference type="Pfam" id="PF02338"/>
    </source>
</evidence>
<feature type="domain" description="OTU1 Ubl" evidence="11">
    <location>
        <begin position="1"/>
        <end position="52"/>
    </location>
</feature>
<evidence type="ECO:0000256" key="9">
    <source>
        <dbReference type="RuleBase" id="RU367104"/>
    </source>
</evidence>
<evidence type="ECO:0000256" key="5">
    <source>
        <dbReference type="ARBA" id="ARBA00022786"/>
    </source>
</evidence>
<dbReference type="GO" id="GO:0006355">
    <property type="term" value="P:regulation of DNA-templated transcription"/>
    <property type="evidence" value="ECO:0007669"/>
    <property type="project" value="EnsemblFungi"/>
</dbReference>
<evidence type="ECO:0000259" key="11">
    <source>
        <dbReference type="Pfam" id="PF21403"/>
    </source>
</evidence>
<dbReference type="InterPro" id="IPR003323">
    <property type="entry name" value="OTU_dom"/>
</dbReference>
<dbReference type="GO" id="GO:0005634">
    <property type="term" value="C:nucleus"/>
    <property type="evidence" value="ECO:0007669"/>
    <property type="project" value="TreeGrafter"/>
</dbReference>
<dbReference type="InterPro" id="IPR038765">
    <property type="entry name" value="Papain-like_cys_pep_sf"/>
</dbReference>
<dbReference type="PANTHER" id="PTHR13312:SF0">
    <property type="entry name" value="UBIQUITIN THIOESTERASE OTU1"/>
    <property type="match status" value="1"/>
</dbReference>
<keyword evidence="3" id="KW-0479">Metal-binding</keyword>
<evidence type="ECO:0000256" key="6">
    <source>
        <dbReference type="ARBA" id="ARBA00022801"/>
    </source>
</evidence>
<accession>A0A1E3NVN5</accession>
<dbReference type="OrthoDB" id="65596at2759"/>
<feature type="domain" description="OTU1-like C-terminal C2H2-type zinc finger" evidence="12">
    <location>
        <begin position="273"/>
        <end position="306"/>
    </location>
</feature>
<dbReference type="GO" id="GO:0005829">
    <property type="term" value="C:cytosol"/>
    <property type="evidence" value="ECO:0007669"/>
    <property type="project" value="TreeGrafter"/>
</dbReference>
<dbReference type="GeneID" id="30199622"/>
<proteinExistence type="predicted"/>
<name>A0A1E3NVN5_WICAA</name>
<keyword evidence="6 9" id="KW-0378">Hydrolase</keyword>
<dbReference type="Gene3D" id="3.10.20.90">
    <property type="entry name" value="Phosphatidylinositol 3-kinase Catalytic Subunit, Chain A, domain 1"/>
    <property type="match status" value="1"/>
</dbReference>
<dbReference type="Proteomes" id="UP000094112">
    <property type="component" value="Unassembled WGS sequence"/>
</dbReference>
<comment type="subcellular location">
    <subcellularLocation>
        <location evidence="9">Cytoplasm</location>
    </subcellularLocation>
</comment>
<keyword evidence="2" id="KW-0645">Protease</keyword>
<dbReference type="SUPFAM" id="SSF54001">
    <property type="entry name" value="Cysteine proteinases"/>
    <property type="match status" value="1"/>
</dbReference>
<dbReference type="STRING" id="683960.A0A1E3NVN5"/>
<dbReference type="InterPro" id="IPR057766">
    <property type="entry name" value="Znf-C2H2_OTU1-like_C"/>
</dbReference>
<gene>
    <name evidence="13" type="ORF">WICANDRAFT_35936</name>
</gene>
<evidence type="ECO:0000256" key="8">
    <source>
        <dbReference type="ARBA" id="ARBA00022833"/>
    </source>
</evidence>
<protein>
    <recommendedName>
        <fullName evidence="9">Ubiquitin thioesterase OTU</fullName>
        <ecNumber evidence="9">3.4.19.12</ecNumber>
    </recommendedName>
</protein>
<dbReference type="GO" id="GO:0030968">
    <property type="term" value="P:endoplasmic reticulum unfolded protein response"/>
    <property type="evidence" value="ECO:0007669"/>
    <property type="project" value="TreeGrafter"/>
</dbReference>
<dbReference type="GO" id="GO:0004843">
    <property type="term" value="F:cysteine-type deubiquitinase activity"/>
    <property type="evidence" value="ECO:0007669"/>
    <property type="project" value="UniProtKB-UniRule"/>
</dbReference>
<dbReference type="EMBL" id="KV454214">
    <property type="protein sequence ID" value="ODQ57196.1"/>
    <property type="molecule type" value="Genomic_DNA"/>
</dbReference>
<dbReference type="Pfam" id="PF21403">
    <property type="entry name" value="OTU1_UBXL"/>
    <property type="match status" value="1"/>
</dbReference>
<dbReference type="GO" id="GO:0016579">
    <property type="term" value="P:protein deubiquitination"/>
    <property type="evidence" value="ECO:0007669"/>
    <property type="project" value="EnsemblFungi"/>
</dbReference>
<reference evidence="13 14" key="1">
    <citation type="journal article" date="2016" name="Proc. Natl. Acad. Sci. U.S.A.">
        <title>Comparative genomics of biotechnologically important yeasts.</title>
        <authorList>
            <person name="Riley R."/>
            <person name="Haridas S."/>
            <person name="Wolfe K.H."/>
            <person name="Lopes M.R."/>
            <person name="Hittinger C.T."/>
            <person name="Goeker M."/>
            <person name="Salamov A.A."/>
            <person name="Wisecaver J.H."/>
            <person name="Long T.M."/>
            <person name="Calvey C.H."/>
            <person name="Aerts A.L."/>
            <person name="Barry K.W."/>
            <person name="Choi C."/>
            <person name="Clum A."/>
            <person name="Coughlan A.Y."/>
            <person name="Deshpande S."/>
            <person name="Douglass A.P."/>
            <person name="Hanson S.J."/>
            <person name="Klenk H.-P."/>
            <person name="LaButti K.M."/>
            <person name="Lapidus A."/>
            <person name="Lindquist E.A."/>
            <person name="Lipzen A.M."/>
            <person name="Meier-Kolthoff J.P."/>
            <person name="Ohm R.A."/>
            <person name="Otillar R.P."/>
            <person name="Pangilinan J.L."/>
            <person name="Peng Y."/>
            <person name="Rokas A."/>
            <person name="Rosa C.A."/>
            <person name="Scheuner C."/>
            <person name="Sibirny A.A."/>
            <person name="Slot J.C."/>
            <person name="Stielow J.B."/>
            <person name="Sun H."/>
            <person name="Kurtzman C.P."/>
            <person name="Blackwell M."/>
            <person name="Grigoriev I.V."/>
            <person name="Jeffries T.W."/>
        </authorList>
    </citation>
    <scope>NUCLEOTIDE SEQUENCE [LARGE SCALE GENOMIC DNA]</scope>
    <source>
        <strain evidence="14">ATCC 58044 / CBS 1984 / NCYC 433 / NRRL Y-366-8</strain>
    </source>
</reference>
<evidence type="ECO:0000256" key="7">
    <source>
        <dbReference type="ARBA" id="ARBA00022807"/>
    </source>
</evidence>
<dbReference type="InterPro" id="IPR048857">
    <property type="entry name" value="OTU1_Ubl"/>
</dbReference>
<dbReference type="Pfam" id="PF02338">
    <property type="entry name" value="OTU"/>
    <property type="match status" value="1"/>
</dbReference>
<dbReference type="Pfam" id="PF24560">
    <property type="entry name" value="zf-C2H2_OTU1_C"/>
    <property type="match status" value="1"/>
</dbReference>
<keyword evidence="14" id="KW-1185">Reference proteome</keyword>
<dbReference type="RefSeq" id="XP_019036403.1">
    <property type="nucleotide sequence ID" value="XM_019182376.1"/>
</dbReference>
<keyword evidence="5 9" id="KW-0833">Ubl conjugation pathway</keyword>
<comment type="function">
    <text evidence="9">Hydrolase that can remove conjugated ubiquitin from proteins and may therefore play an important regulatory role at the level of protein turnover by preventing degradation.</text>
</comment>
<keyword evidence="4" id="KW-0863">Zinc-finger</keyword>
<keyword evidence="8" id="KW-0862">Zinc</keyword>
<dbReference type="AlphaFoldDB" id="A0A1E3NVN5"/>
<feature type="domain" description="OTU" evidence="10">
    <location>
        <begin position="137"/>
        <end position="204"/>
    </location>
</feature>
<evidence type="ECO:0000256" key="1">
    <source>
        <dbReference type="ARBA" id="ARBA00000707"/>
    </source>
</evidence>
<dbReference type="EC" id="3.4.19.12" evidence="9"/>
<evidence type="ECO:0000313" key="13">
    <source>
        <dbReference type="EMBL" id="ODQ57196.1"/>
    </source>
</evidence>
<dbReference type="GO" id="GO:0036503">
    <property type="term" value="P:ERAD pathway"/>
    <property type="evidence" value="ECO:0007669"/>
    <property type="project" value="TreeGrafter"/>
</dbReference>
<evidence type="ECO:0000256" key="2">
    <source>
        <dbReference type="ARBA" id="ARBA00022670"/>
    </source>
</evidence>
<dbReference type="CDD" id="cd22745">
    <property type="entry name" value="OTU_OTU1"/>
    <property type="match status" value="1"/>
</dbReference>
<sequence>MRLKVVTKKDQAVLSVDDESTVEQLLDKLVQEGIVQNEDEFNIKAGFPPKNLDLIGGNKLLDLGVRAGDKLIIEEVKKSGDDLVEESAPAKKQKIELTPKSIEKGAKSVPFGDGSVDLYTIPDNNSCLFESLKYLTKTSVDLREIVAQYIMADPINYNDAILGKPVEQYVQWITKKTSWGGAIELQILSSFLNVTVNSIDVETGRVDSFNPDASKYIVVLYTGIHYDAVVFKEHGKETTIFEKTSKLGSDFIGGAKSLANGLNHKGYVTNTNTFKVKCKTCGSVLDGEKGVTEHASKAGHFDFGEV</sequence>
<keyword evidence="7 9" id="KW-0788">Thiol protease</keyword>
<evidence type="ECO:0000313" key="14">
    <source>
        <dbReference type="Proteomes" id="UP000094112"/>
    </source>
</evidence>
<evidence type="ECO:0000259" key="12">
    <source>
        <dbReference type="Pfam" id="PF24560"/>
    </source>
</evidence>
<comment type="catalytic activity">
    <reaction evidence="1 9">
        <text>Thiol-dependent hydrolysis of ester, thioester, amide, peptide and isopeptide bonds formed by the C-terminal Gly of ubiquitin (a 76-residue protein attached to proteins as an intracellular targeting signal).</text>
        <dbReference type="EC" id="3.4.19.12"/>
    </reaction>
</comment>
<dbReference type="Gene3D" id="3.90.70.80">
    <property type="match status" value="1"/>
</dbReference>
<keyword evidence="9" id="KW-0963">Cytoplasm</keyword>